<keyword evidence="2" id="KW-1185">Reference proteome</keyword>
<evidence type="ECO:0000313" key="1">
    <source>
        <dbReference type="EMBL" id="OSX67056.1"/>
    </source>
</evidence>
<dbReference type="Pfam" id="PF01063">
    <property type="entry name" value="Aminotran_4"/>
    <property type="match status" value="1"/>
</dbReference>
<evidence type="ECO:0008006" key="3">
    <source>
        <dbReference type="Google" id="ProtNLM"/>
    </source>
</evidence>
<dbReference type="GO" id="GO:0003824">
    <property type="term" value="F:catalytic activity"/>
    <property type="evidence" value="ECO:0007669"/>
    <property type="project" value="InterPro"/>
</dbReference>
<dbReference type="SUPFAM" id="SSF56752">
    <property type="entry name" value="D-aminoacid aminotransferase-like PLP-dependent enzymes"/>
    <property type="match status" value="1"/>
</dbReference>
<dbReference type="RefSeq" id="XP_024343850.1">
    <property type="nucleotide sequence ID" value="XM_024483673.1"/>
</dbReference>
<dbReference type="InterPro" id="IPR036038">
    <property type="entry name" value="Aminotransferase-like"/>
</dbReference>
<protein>
    <recommendedName>
        <fullName evidence="3">Aminodeoxychorismate lyase</fullName>
    </recommendedName>
</protein>
<dbReference type="GeneID" id="36328622"/>
<sequence length="127" mass="14452">PSNASLFTRTKTTHRPDYTMARDRMGIPPLPAPSNSDVLLYTFDDELMETSIRNIAFLRRNPPCWVTPRKETGCLPGVMRRWLLEQGRIVEASEGELSKRDLVDEEVVLTFNGVEGCRWGRIVLTST</sequence>
<dbReference type="AlphaFoldDB" id="A0A1X6NF39"/>
<dbReference type="STRING" id="670580.A0A1X6NF39"/>
<organism evidence="1 2">
    <name type="scientific">Postia placenta MAD-698-R-SB12</name>
    <dbReference type="NCBI Taxonomy" id="670580"/>
    <lineage>
        <taxon>Eukaryota</taxon>
        <taxon>Fungi</taxon>
        <taxon>Dikarya</taxon>
        <taxon>Basidiomycota</taxon>
        <taxon>Agaricomycotina</taxon>
        <taxon>Agaricomycetes</taxon>
        <taxon>Polyporales</taxon>
        <taxon>Adustoporiaceae</taxon>
        <taxon>Rhodonia</taxon>
    </lineage>
</organism>
<evidence type="ECO:0000313" key="2">
    <source>
        <dbReference type="Proteomes" id="UP000194127"/>
    </source>
</evidence>
<gene>
    <name evidence="1" type="ORF">POSPLADRAFT_1127868</name>
</gene>
<dbReference type="OrthoDB" id="64220at2759"/>
<dbReference type="InterPro" id="IPR043132">
    <property type="entry name" value="BCAT-like_C"/>
</dbReference>
<reference evidence="1 2" key="1">
    <citation type="submission" date="2017-04" db="EMBL/GenBank/DDBJ databases">
        <title>Genome Sequence of the Model Brown-Rot Fungus Postia placenta SB12.</title>
        <authorList>
            <consortium name="DOE Joint Genome Institute"/>
            <person name="Gaskell J."/>
            <person name="Kersten P."/>
            <person name="Larrondo L.F."/>
            <person name="Canessa P."/>
            <person name="Martinez D."/>
            <person name="Hibbett D."/>
            <person name="Schmoll M."/>
            <person name="Kubicek C.P."/>
            <person name="Martinez A.T."/>
            <person name="Yadav J."/>
            <person name="Master E."/>
            <person name="Magnuson J.K."/>
            <person name="James T."/>
            <person name="Yaver D."/>
            <person name="Berka R."/>
            <person name="Labutti K."/>
            <person name="Lipzen A."/>
            <person name="Aerts A."/>
            <person name="Barry K."/>
            <person name="Henrissat B."/>
            <person name="Blanchette R."/>
            <person name="Grigoriev I."/>
            <person name="Cullen D."/>
        </authorList>
    </citation>
    <scope>NUCLEOTIDE SEQUENCE [LARGE SCALE GENOMIC DNA]</scope>
    <source>
        <strain evidence="1 2">MAD-698-R-SB12</strain>
    </source>
</reference>
<dbReference type="EMBL" id="KZ110591">
    <property type="protein sequence ID" value="OSX67056.1"/>
    <property type="molecule type" value="Genomic_DNA"/>
</dbReference>
<proteinExistence type="predicted"/>
<accession>A0A1X6NF39</accession>
<name>A0A1X6NF39_9APHY</name>
<dbReference type="Proteomes" id="UP000194127">
    <property type="component" value="Unassembled WGS sequence"/>
</dbReference>
<dbReference type="Gene3D" id="3.20.10.10">
    <property type="entry name" value="D-amino Acid Aminotransferase, subunit A, domain 2"/>
    <property type="match status" value="1"/>
</dbReference>
<dbReference type="InterPro" id="IPR001544">
    <property type="entry name" value="Aminotrans_IV"/>
</dbReference>
<feature type="non-terminal residue" evidence="1">
    <location>
        <position position="1"/>
    </location>
</feature>